<organism evidence="11 12">
    <name type="scientific">Aspergillus cavernicola</name>
    <dbReference type="NCBI Taxonomy" id="176166"/>
    <lineage>
        <taxon>Eukaryota</taxon>
        <taxon>Fungi</taxon>
        <taxon>Dikarya</taxon>
        <taxon>Ascomycota</taxon>
        <taxon>Pezizomycotina</taxon>
        <taxon>Eurotiomycetes</taxon>
        <taxon>Eurotiomycetidae</taxon>
        <taxon>Eurotiales</taxon>
        <taxon>Aspergillaceae</taxon>
        <taxon>Aspergillus</taxon>
        <taxon>Aspergillus subgen. Nidulantes</taxon>
    </lineage>
</organism>
<name>A0ABR4HWD7_9EURO</name>
<dbReference type="Pfam" id="PF02801">
    <property type="entry name" value="Ketoacyl-synt_C"/>
    <property type="match status" value="1"/>
</dbReference>
<dbReference type="InterPro" id="IPR001227">
    <property type="entry name" value="Ac_transferase_dom_sf"/>
</dbReference>
<dbReference type="Proteomes" id="UP001610335">
    <property type="component" value="Unassembled WGS sequence"/>
</dbReference>
<feature type="compositionally biased region" description="Basic and acidic residues" evidence="7">
    <location>
        <begin position="82"/>
        <end position="92"/>
    </location>
</feature>
<evidence type="ECO:0000259" key="9">
    <source>
        <dbReference type="PROSITE" id="PS52004"/>
    </source>
</evidence>
<feature type="region of interest" description="Disordered" evidence="7">
    <location>
        <begin position="1663"/>
        <end position="1687"/>
    </location>
</feature>
<evidence type="ECO:0000259" key="8">
    <source>
        <dbReference type="PROSITE" id="PS50075"/>
    </source>
</evidence>
<dbReference type="InterPro" id="IPR014030">
    <property type="entry name" value="Ketoacyl_synth_N"/>
</dbReference>
<dbReference type="PANTHER" id="PTHR43775">
    <property type="entry name" value="FATTY ACID SYNTHASE"/>
    <property type="match status" value="1"/>
</dbReference>
<accession>A0ABR4HWD7</accession>
<feature type="active site" description="Proton donor; for dehydratase activity" evidence="6">
    <location>
        <position position="1459"/>
    </location>
</feature>
<dbReference type="InterPro" id="IPR016039">
    <property type="entry name" value="Thiolase-like"/>
</dbReference>
<comment type="pathway">
    <text evidence="1">Secondary metabolite biosynthesis.</text>
</comment>
<dbReference type="PROSITE" id="PS52004">
    <property type="entry name" value="KS3_2"/>
    <property type="match status" value="1"/>
</dbReference>
<dbReference type="SUPFAM" id="SSF47336">
    <property type="entry name" value="ACP-like"/>
    <property type="match status" value="2"/>
</dbReference>
<feature type="region of interest" description="N-terminal hotdog fold" evidence="6">
    <location>
        <begin position="1245"/>
        <end position="1373"/>
    </location>
</feature>
<evidence type="ECO:0000256" key="4">
    <source>
        <dbReference type="ARBA" id="ARBA00022679"/>
    </source>
</evidence>
<dbReference type="InterPro" id="IPR050091">
    <property type="entry name" value="PKS_NRPS_Biosynth_Enz"/>
</dbReference>
<dbReference type="InterPro" id="IPR049900">
    <property type="entry name" value="PKS_mFAS_DH"/>
</dbReference>
<gene>
    <name evidence="11" type="ORF">BDW59DRAFT_174916</name>
</gene>
<feature type="compositionally biased region" description="Low complexity" evidence="7">
    <location>
        <begin position="1663"/>
        <end position="1681"/>
    </location>
</feature>
<reference evidence="11 12" key="1">
    <citation type="submission" date="2024-07" db="EMBL/GenBank/DDBJ databases">
        <title>Section-level genome sequencing and comparative genomics of Aspergillus sections Usti and Cavernicolus.</title>
        <authorList>
            <consortium name="Lawrence Berkeley National Laboratory"/>
            <person name="Nybo J.L."/>
            <person name="Vesth T.C."/>
            <person name="Theobald S."/>
            <person name="Frisvad J.C."/>
            <person name="Larsen T.O."/>
            <person name="Kjaerboelling I."/>
            <person name="Rothschild-Mancinelli K."/>
            <person name="Lyhne E.K."/>
            <person name="Kogle M.E."/>
            <person name="Barry K."/>
            <person name="Clum A."/>
            <person name="Na H."/>
            <person name="Ledsgaard L."/>
            <person name="Lin J."/>
            <person name="Lipzen A."/>
            <person name="Kuo A."/>
            <person name="Riley R."/>
            <person name="Mondo S."/>
            <person name="LaButti K."/>
            <person name="Haridas S."/>
            <person name="Pangalinan J."/>
            <person name="Salamov A.A."/>
            <person name="Simmons B.A."/>
            <person name="Magnuson J.K."/>
            <person name="Chen J."/>
            <person name="Drula E."/>
            <person name="Henrissat B."/>
            <person name="Wiebenga A."/>
            <person name="Lubbers R.J."/>
            <person name="Gomes A.C."/>
            <person name="Makela M.R."/>
            <person name="Stajich J."/>
            <person name="Grigoriev I.V."/>
            <person name="Mortensen U.H."/>
            <person name="De vries R.P."/>
            <person name="Baker S.E."/>
            <person name="Andersen M.R."/>
        </authorList>
    </citation>
    <scope>NUCLEOTIDE SEQUENCE [LARGE SCALE GENOMIC DNA]</scope>
    <source>
        <strain evidence="11 12">CBS 600.67</strain>
    </source>
</reference>
<evidence type="ECO:0000313" key="11">
    <source>
        <dbReference type="EMBL" id="KAL2819027.1"/>
    </source>
</evidence>
<dbReference type="InterPro" id="IPR042104">
    <property type="entry name" value="PKS_dehydratase_sf"/>
</dbReference>
<dbReference type="EMBL" id="JBFXLS010000079">
    <property type="protein sequence ID" value="KAL2819027.1"/>
    <property type="molecule type" value="Genomic_DNA"/>
</dbReference>
<dbReference type="SMART" id="SM00825">
    <property type="entry name" value="PKS_KS"/>
    <property type="match status" value="1"/>
</dbReference>
<evidence type="ECO:0000259" key="10">
    <source>
        <dbReference type="PROSITE" id="PS52019"/>
    </source>
</evidence>
<dbReference type="Gene3D" id="3.30.70.3290">
    <property type="match status" value="1"/>
</dbReference>
<dbReference type="InterPro" id="IPR032088">
    <property type="entry name" value="SAT"/>
</dbReference>
<dbReference type="Pfam" id="PF00698">
    <property type="entry name" value="Acyl_transf_1"/>
    <property type="match status" value="1"/>
</dbReference>
<evidence type="ECO:0000256" key="1">
    <source>
        <dbReference type="ARBA" id="ARBA00005179"/>
    </source>
</evidence>
<dbReference type="InterPro" id="IPR014043">
    <property type="entry name" value="Acyl_transferase_dom"/>
</dbReference>
<feature type="region of interest" description="C-terminal hotdog fold" evidence="6">
    <location>
        <begin position="1397"/>
        <end position="1553"/>
    </location>
</feature>
<dbReference type="SMART" id="SM00827">
    <property type="entry name" value="PKS_AT"/>
    <property type="match status" value="1"/>
</dbReference>
<evidence type="ECO:0000256" key="3">
    <source>
        <dbReference type="ARBA" id="ARBA00022553"/>
    </source>
</evidence>
<dbReference type="PROSITE" id="PS00606">
    <property type="entry name" value="KS3_1"/>
    <property type="match status" value="1"/>
</dbReference>
<dbReference type="InterPro" id="IPR036736">
    <property type="entry name" value="ACP-like_sf"/>
</dbReference>
<dbReference type="InterPro" id="IPR016035">
    <property type="entry name" value="Acyl_Trfase/lysoPLipase"/>
</dbReference>
<dbReference type="Pfam" id="PF16073">
    <property type="entry name" value="SAT"/>
    <property type="match status" value="1"/>
</dbReference>
<dbReference type="PANTHER" id="PTHR43775:SF21">
    <property type="entry name" value="NON-REDUCING POLYKETIDE SYNTHASE AUSA-RELATED"/>
    <property type="match status" value="1"/>
</dbReference>
<evidence type="ECO:0000313" key="12">
    <source>
        <dbReference type="Proteomes" id="UP001610335"/>
    </source>
</evidence>
<dbReference type="Gene3D" id="3.40.366.10">
    <property type="entry name" value="Malonyl-Coenzyme A Acyl Carrier Protein, domain 2"/>
    <property type="match status" value="2"/>
</dbReference>
<dbReference type="InterPro" id="IPR020841">
    <property type="entry name" value="PKS_Beta-ketoAc_synthase_dom"/>
</dbReference>
<dbReference type="Pfam" id="PF14765">
    <property type="entry name" value="PS-DH"/>
    <property type="match status" value="1"/>
</dbReference>
<feature type="domain" description="Ketosynthase family 3 (KS3)" evidence="9">
    <location>
        <begin position="374"/>
        <end position="797"/>
    </location>
</feature>
<keyword evidence="4" id="KW-0808">Transferase</keyword>
<dbReference type="CDD" id="cd00833">
    <property type="entry name" value="PKS"/>
    <property type="match status" value="1"/>
</dbReference>
<dbReference type="InterPro" id="IPR009081">
    <property type="entry name" value="PP-bd_ACP"/>
</dbReference>
<dbReference type="InterPro" id="IPR018201">
    <property type="entry name" value="Ketoacyl_synth_AS"/>
</dbReference>
<feature type="domain" description="PKS/mFAS DH" evidence="10">
    <location>
        <begin position="1245"/>
        <end position="1553"/>
    </location>
</feature>
<keyword evidence="5" id="KW-0511">Multifunctional enzyme</keyword>
<feature type="domain" description="Carrier" evidence="8">
    <location>
        <begin position="1692"/>
        <end position="1768"/>
    </location>
</feature>
<dbReference type="InterPro" id="IPR014031">
    <property type="entry name" value="Ketoacyl_synth_C"/>
</dbReference>
<evidence type="ECO:0000256" key="7">
    <source>
        <dbReference type="SAM" id="MobiDB-lite"/>
    </source>
</evidence>
<keyword evidence="12" id="KW-1185">Reference proteome</keyword>
<feature type="region of interest" description="Disordered" evidence="7">
    <location>
        <begin position="74"/>
        <end position="95"/>
    </location>
</feature>
<dbReference type="Gene3D" id="1.10.1200.10">
    <property type="entry name" value="ACP-like"/>
    <property type="match status" value="2"/>
</dbReference>
<dbReference type="PROSITE" id="PS52019">
    <property type="entry name" value="PKS_MFAS_DH"/>
    <property type="match status" value="1"/>
</dbReference>
<dbReference type="Pfam" id="PF00550">
    <property type="entry name" value="PP-binding"/>
    <property type="match status" value="2"/>
</dbReference>
<evidence type="ECO:0000256" key="6">
    <source>
        <dbReference type="PROSITE-ProRule" id="PRU01363"/>
    </source>
</evidence>
<dbReference type="SUPFAM" id="SSF53901">
    <property type="entry name" value="Thiolase-like"/>
    <property type="match status" value="1"/>
</dbReference>
<keyword evidence="2" id="KW-0596">Phosphopantetheine</keyword>
<evidence type="ECO:0000256" key="2">
    <source>
        <dbReference type="ARBA" id="ARBA00022450"/>
    </source>
</evidence>
<evidence type="ECO:0000256" key="5">
    <source>
        <dbReference type="ARBA" id="ARBA00023268"/>
    </source>
</evidence>
<dbReference type="Gene3D" id="3.10.129.110">
    <property type="entry name" value="Polyketide synthase dehydratase"/>
    <property type="match status" value="1"/>
</dbReference>
<sequence>MSSSIPSLIVCGSQTISPTPETLDQLASYLTQSPDLKAVLEAILALPELWATLKTTEPRLQVLSDSPVIRLRDWLSPPASHPDSESDSDSHSHSRLQVSDTLPNVLLAPLTVIIHIAQYTQYLEGLGLDDAYIHIQEAASGVAAQGTDMVSKFQGLCIGSLSAAALELSPTRTALGQNSAAAVRLAMCIGGYVDAERLEFPMVCCIARWGVDCCREEVEEILSRYPEAYISVELDANSVTITAPDCDMPSLRRELSGEGVRVANVPVNGRYHSEKNHQLLQSLLGLCSSGSGPFWVPWGDKLERCLRSILTEPVGWFSNISKTLNALTPAGSQTPTTLELGLVSCIPPSLSALPNHHIIRGSLSTHHHPYKYPETSLAIIGAACKYPGASGLNQLWTLISTGQVMYNEAPPRRFGSGFRSGPESKETLTGNFLFDADQFDCGLFGISPREAMYMDPQQRIALQVAYQAVESSGYFGFGAGSPNPDVDVGCYVGVGSSDYEHNVNSKTPTAYSFTGTSRAFISGRISHYFKWTGPSITLDTACSSSATAIHQACNGIAMGDCSVALAGGVNIMSSLPADQNIAAAGMTNSTGPCRPFDSDAAGYSRGEGCGFIVLKRLSAALAHGDNILGVIAATATNQSDGSSSITVPILQSQSDLYRRVLLRAAMNATDISYVEAHGTGTQRGDPVEYQSIREVFGGGGRSQTKKQKVHIGSIKANIGHTEAASGVAGVLKVLMMLKHGQRPPQANFASLNPAIPSQESDQMVVATRLQQWNSRFRAACVNNYGAAGNNTAIVICQYPQRAVRSDTTQTLNRYPFLISAQSQASLKRYCVALAQYLEMTSLSLAEVASLVARQQNRTLRHRIVFSANSLPELQLPSLPSKKAKPIVLVFGGQTGSTLHFSKAVYDASYYLRQQVDRCDALIRAMGLPSLFPDIFSQDPIHDVVMLHCCLFSVQYACAAAWLDAGLSVHRVIGHSFGQLTAMCIAGVVTLDDALRLVVGRGNLIKDCWGDEKGYMVSVEIDREGAQALARSDLNDPMEVACYNGPNNHVLVGSERAITNLERRTSLSTRRLKTTHGFHSKLVDPLMAQYFDLTRTVSYNAPVIPIETCSESTAWKEFTAQLVAKHSRKPVYFCDAVRRIERDLGPCVWLEVGSGSGAVMLAKQSLKSKSNSLCGLQLGSSSASPLESVVDATLELWGQGASVQCWMYHPRNLIHSSDLDLPGYQFDKSPHWLSCTALDTDPTKGWSLEGGELISLACLSHPEPHVSMFELNQEDWGFAHILRGREVLGGSLWPLALYMEVVARAAALLTPSLPSASRLVRFTGLEIKTPLGAISVDGLCLRLKQFEMWTWEFSLESDCAQHAMGTVLVDDERTSTGQLGLSKSTHYQCFSSLREAAATVFSAPGSVAYKLIEKVAEYDPAYRGIESISMNDHETVARIHLPPEAEKYIGKTSCNPILLDQLLVIAEIHALSMEDSKRSEVFACSGLSKATILTSFAAAAERGRRWSVYIRQSAKQGREIFYDTFVYDAAEGEERLVLALIGARFIRTSTRALQHIVERANAVPGSPDIAASSFRLQEEGTASVWSLTANLLHELTGCLPEQISAQTVLADMGIDSLAIVELEARIRAVFNVHIPGLVDLESNVETICGRIAAQTSHGLVIENSNSTSSRFTPSGSGSSSFESDSEPHATEIALSTPTMAKISKIVATHLASGEEVLPSSRLHTLGLDSLAILELQSDIHISFGVRVHLMQLDCSTTINDLHALVIRGGAELHIKRG</sequence>
<dbReference type="Gene3D" id="3.40.47.10">
    <property type="match status" value="1"/>
</dbReference>
<dbReference type="InterPro" id="IPR049551">
    <property type="entry name" value="PKS_DH_C"/>
</dbReference>
<dbReference type="SUPFAM" id="SSF55048">
    <property type="entry name" value="Probable ACP-binding domain of malonyl-CoA ACP transacylase"/>
    <property type="match status" value="1"/>
</dbReference>
<keyword evidence="3" id="KW-0597">Phosphoprotein</keyword>
<comment type="caution">
    <text evidence="11">The sequence shown here is derived from an EMBL/GenBank/DDBJ whole genome shotgun (WGS) entry which is preliminary data.</text>
</comment>
<dbReference type="Pfam" id="PF00109">
    <property type="entry name" value="ketoacyl-synt"/>
    <property type="match status" value="1"/>
</dbReference>
<feature type="active site" description="Proton acceptor; for dehydratase activity" evidence="6">
    <location>
        <position position="1279"/>
    </location>
</feature>
<evidence type="ECO:0008006" key="13">
    <source>
        <dbReference type="Google" id="ProtNLM"/>
    </source>
</evidence>
<dbReference type="InterPro" id="IPR016036">
    <property type="entry name" value="Malonyl_transacylase_ACP-bd"/>
</dbReference>
<protein>
    <recommendedName>
        <fullName evidence="13">Polyketide synthase</fullName>
    </recommendedName>
</protein>
<dbReference type="SUPFAM" id="SSF52151">
    <property type="entry name" value="FabD/lysophospholipase-like"/>
    <property type="match status" value="1"/>
</dbReference>
<proteinExistence type="predicted"/>
<dbReference type="PROSITE" id="PS50075">
    <property type="entry name" value="CARRIER"/>
    <property type="match status" value="1"/>
</dbReference>